<reference evidence="1" key="1">
    <citation type="submission" date="2022-11" db="EMBL/GenBank/DDBJ databases">
        <title>Genome Sequence of Boeremia exigua.</title>
        <authorList>
            <person name="Buettner E."/>
        </authorList>
    </citation>
    <scope>NUCLEOTIDE SEQUENCE</scope>
    <source>
        <strain evidence="1">CU02</strain>
    </source>
</reference>
<accession>A0ACC2IFR5</accession>
<gene>
    <name evidence="1" type="ORF">OPT61_g3987</name>
</gene>
<name>A0ACC2IFR5_9PLEO</name>
<dbReference type="Proteomes" id="UP001153331">
    <property type="component" value="Unassembled WGS sequence"/>
</dbReference>
<proteinExistence type="predicted"/>
<organism evidence="1 2">
    <name type="scientific">Boeremia exigua</name>
    <dbReference type="NCBI Taxonomy" id="749465"/>
    <lineage>
        <taxon>Eukaryota</taxon>
        <taxon>Fungi</taxon>
        <taxon>Dikarya</taxon>
        <taxon>Ascomycota</taxon>
        <taxon>Pezizomycotina</taxon>
        <taxon>Dothideomycetes</taxon>
        <taxon>Pleosporomycetidae</taxon>
        <taxon>Pleosporales</taxon>
        <taxon>Pleosporineae</taxon>
        <taxon>Didymellaceae</taxon>
        <taxon>Boeremia</taxon>
    </lineage>
</organism>
<evidence type="ECO:0000313" key="2">
    <source>
        <dbReference type="Proteomes" id="UP001153331"/>
    </source>
</evidence>
<comment type="caution">
    <text evidence="1">The sequence shown here is derived from an EMBL/GenBank/DDBJ whole genome shotgun (WGS) entry which is preliminary data.</text>
</comment>
<evidence type="ECO:0000313" key="1">
    <source>
        <dbReference type="EMBL" id="KAJ8114033.1"/>
    </source>
</evidence>
<sequence length="306" mass="32931">MDPWRNPALQNAKLQAILSSRNSAHSNINQDSLEEHSDMPAPPAYHMVVDPETHTPNMSSPYDPEMEEEREDSEDETPEITINSATQIRGNGNIISIAQMDSVRIANLIATILSGEPAPSETAGPTPPTSPPQAPVTNLNSTRTERKKKGGLNINITVNCGATIIGDRNIVGPGLGDIARQMQLAQRNAAMQAQQQQQQTQVLQQQKLAQGLAQAQAQKQSQMNLQHSLERREGVPGLAQCHQNLYQSQAGLAGVGRVTARATGQVTPPMSRSGSFGSEGSEGSPKGKRKAEDDAGEGLLMLKRRL</sequence>
<dbReference type="EMBL" id="JAPHNI010000217">
    <property type="protein sequence ID" value="KAJ8114033.1"/>
    <property type="molecule type" value="Genomic_DNA"/>
</dbReference>
<keyword evidence="2" id="KW-1185">Reference proteome</keyword>
<protein>
    <submittedName>
        <fullName evidence="1">Uncharacterized protein</fullName>
    </submittedName>
</protein>